<dbReference type="Gene3D" id="3.30.420.10">
    <property type="entry name" value="Ribonuclease H-like superfamily/Ribonuclease H"/>
    <property type="match status" value="1"/>
</dbReference>
<reference evidence="2 3" key="1">
    <citation type="submission" date="2021-07" db="EMBL/GenBank/DDBJ databases">
        <authorList>
            <person name="Imarazene B."/>
            <person name="Zahm M."/>
            <person name="Klopp C."/>
            <person name="Cabau C."/>
            <person name="Beille S."/>
            <person name="Jouanno E."/>
            <person name="Castinel A."/>
            <person name="Lluch J."/>
            <person name="Gil L."/>
            <person name="Kuchtly C."/>
            <person name="Lopez Roques C."/>
            <person name="Donnadieu C."/>
            <person name="Parrinello H."/>
            <person name="Journot L."/>
            <person name="Du K."/>
            <person name="Schartl M."/>
            <person name="Retaux S."/>
            <person name="Guiguen Y."/>
        </authorList>
    </citation>
    <scope>NUCLEOTIDE SEQUENCE [LARGE SCALE GENOMIC DNA]</scope>
    <source>
        <strain evidence="2">Pach_M1</strain>
        <tissue evidence="2">Testis</tissue>
    </source>
</reference>
<feature type="domain" description="Integrase core" evidence="1">
    <location>
        <begin position="220"/>
        <end position="406"/>
    </location>
</feature>
<proteinExistence type="predicted"/>
<dbReference type="SUPFAM" id="SSF53098">
    <property type="entry name" value="Ribonuclease H-like"/>
    <property type="match status" value="1"/>
</dbReference>
<dbReference type="Proteomes" id="UP000752171">
    <property type="component" value="Unassembled WGS sequence"/>
</dbReference>
<dbReference type="Pfam" id="PF24764">
    <property type="entry name" value="rva_4"/>
    <property type="match status" value="1"/>
</dbReference>
<sequence length="480" mass="54409">MASAPPGQPAGSSTQEQLKRDFLQRLLTKVSQATQRLPLDVDYLQFVVNQEMIIFRSLSSQMEMPQDVISALTELSALVNEEERDYPTPSHVSVFQGEMGRPKYLVSAEQLKGLLELQLPVSRIAKHLGVSERTVKRRMREQDLSIKQRYSNLTDEQLDSLVRSVKARTPHVGYRMMKGILQAMGHRVQWNRVSSSMHRVDSVGVLSRMTRMGCVSRRTYSVQGPLHLVHIDTNHKHIRYGLVIFGGVDGFSRKIMYLGAATNNKASTALAFFLEAVQKYGFPLRVRGDQGVENVCIARCMFTVRGCGRGSFLSGKSVHNQRIERLWRDVWMAVSNVYYEVLHSLEDEGILDPSDSIHLFCAQHVFLPRLQRDLDIFRVGWDNHPLRTEQNLSPPQQLWTMGLLQNPVDAPEHVEENEDFNIASEMDAVSSGVIVPPVECPLHDNDMAGLRTTIEVTRQSESYGRDVYLAVLNYVLNHVP</sequence>
<dbReference type="AlphaFoldDB" id="A0A8T2M245"/>
<evidence type="ECO:0000313" key="2">
    <source>
        <dbReference type="EMBL" id="KAG9278079.1"/>
    </source>
</evidence>
<evidence type="ECO:0000259" key="1">
    <source>
        <dbReference type="Pfam" id="PF24764"/>
    </source>
</evidence>
<gene>
    <name evidence="2" type="ORF">AMEX_G5874</name>
</gene>
<dbReference type="InterPro" id="IPR058913">
    <property type="entry name" value="Integrase_dom_put"/>
</dbReference>
<evidence type="ECO:0000313" key="3">
    <source>
        <dbReference type="Proteomes" id="UP000752171"/>
    </source>
</evidence>
<dbReference type="InterPro" id="IPR036397">
    <property type="entry name" value="RNaseH_sf"/>
</dbReference>
<dbReference type="PANTHER" id="PTHR46791:SF11">
    <property type="entry name" value="INTEGRASE CATALYTIC DOMAIN-CONTAINING PROTEIN"/>
    <property type="match status" value="1"/>
</dbReference>
<accession>A0A8T2M245</accession>
<dbReference type="EMBL" id="JAICCE010000004">
    <property type="protein sequence ID" value="KAG9278079.1"/>
    <property type="molecule type" value="Genomic_DNA"/>
</dbReference>
<dbReference type="PANTHER" id="PTHR46791">
    <property type="entry name" value="EXPRESSED PROTEIN"/>
    <property type="match status" value="1"/>
</dbReference>
<dbReference type="GO" id="GO:0003676">
    <property type="term" value="F:nucleic acid binding"/>
    <property type="evidence" value="ECO:0007669"/>
    <property type="project" value="InterPro"/>
</dbReference>
<dbReference type="InterPro" id="IPR012337">
    <property type="entry name" value="RNaseH-like_sf"/>
</dbReference>
<protein>
    <recommendedName>
        <fullName evidence="1">Integrase core domain-containing protein</fullName>
    </recommendedName>
</protein>
<organism evidence="2 3">
    <name type="scientific">Astyanax mexicanus</name>
    <name type="common">Blind cave fish</name>
    <name type="synonym">Astyanax fasciatus mexicanus</name>
    <dbReference type="NCBI Taxonomy" id="7994"/>
    <lineage>
        <taxon>Eukaryota</taxon>
        <taxon>Metazoa</taxon>
        <taxon>Chordata</taxon>
        <taxon>Craniata</taxon>
        <taxon>Vertebrata</taxon>
        <taxon>Euteleostomi</taxon>
        <taxon>Actinopterygii</taxon>
        <taxon>Neopterygii</taxon>
        <taxon>Teleostei</taxon>
        <taxon>Ostariophysi</taxon>
        <taxon>Characiformes</taxon>
        <taxon>Characoidei</taxon>
        <taxon>Acestrorhamphidae</taxon>
        <taxon>Acestrorhamphinae</taxon>
        <taxon>Astyanax</taxon>
    </lineage>
</organism>
<name>A0A8T2M245_ASTMX</name>
<comment type="caution">
    <text evidence="2">The sequence shown here is derived from an EMBL/GenBank/DDBJ whole genome shotgun (WGS) entry which is preliminary data.</text>
</comment>